<dbReference type="Proteomes" id="UP001595955">
    <property type="component" value="Unassembled WGS sequence"/>
</dbReference>
<dbReference type="EMBL" id="JBHSGF010000002">
    <property type="protein sequence ID" value="MFC4554175.1"/>
    <property type="molecule type" value="Genomic_DNA"/>
</dbReference>
<keyword evidence="1" id="KW-0812">Transmembrane</keyword>
<keyword evidence="1" id="KW-1133">Transmembrane helix</keyword>
<name>A0ABV9D7Z8_9MICO</name>
<keyword evidence="1" id="KW-0472">Membrane</keyword>
<organism evidence="2 3">
    <name type="scientific">Georgenia faecalis</name>
    <dbReference type="NCBI Taxonomy" id="2483799"/>
    <lineage>
        <taxon>Bacteria</taxon>
        <taxon>Bacillati</taxon>
        <taxon>Actinomycetota</taxon>
        <taxon>Actinomycetes</taxon>
        <taxon>Micrococcales</taxon>
        <taxon>Bogoriellaceae</taxon>
        <taxon>Georgenia</taxon>
    </lineage>
</organism>
<evidence type="ECO:0000313" key="3">
    <source>
        <dbReference type="Proteomes" id="UP001595955"/>
    </source>
</evidence>
<feature type="transmembrane region" description="Helical" evidence="1">
    <location>
        <begin position="40"/>
        <end position="62"/>
    </location>
</feature>
<accession>A0ABV9D7Z8</accession>
<protein>
    <submittedName>
        <fullName evidence="2">DUF6338 family protein</fullName>
    </submittedName>
</protein>
<keyword evidence="3" id="KW-1185">Reference proteome</keyword>
<reference evidence="3" key="1">
    <citation type="journal article" date="2019" name="Int. J. Syst. Evol. Microbiol.">
        <title>The Global Catalogue of Microorganisms (GCM) 10K type strain sequencing project: providing services to taxonomists for standard genome sequencing and annotation.</title>
        <authorList>
            <consortium name="The Broad Institute Genomics Platform"/>
            <consortium name="The Broad Institute Genome Sequencing Center for Infectious Disease"/>
            <person name="Wu L."/>
            <person name="Ma J."/>
        </authorList>
    </citation>
    <scope>NUCLEOTIDE SEQUENCE [LARGE SCALE GENOMIC DNA]</scope>
    <source>
        <strain evidence="3">JCM 3369</strain>
    </source>
</reference>
<comment type="caution">
    <text evidence="2">The sequence shown here is derived from an EMBL/GenBank/DDBJ whole genome shotgun (WGS) entry which is preliminary data.</text>
</comment>
<evidence type="ECO:0000313" key="2">
    <source>
        <dbReference type="EMBL" id="MFC4554175.1"/>
    </source>
</evidence>
<gene>
    <name evidence="2" type="ORF">ACFO3F_02850</name>
</gene>
<dbReference type="RefSeq" id="WP_222928715.1">
    <property type="nucleotide sequence ID" value="NZ_CP033325.1"/>
</dbReference>
<evidence type="ECO:0000256" key="1">
    <source>
        <dbReference type="SAM" id="Phobius"/>
    </source>
</evidence>
<feature type="transmembrane region" description="Helical" evidence="1">
    <location>
        <begin position="74"/>
        <end position="98"/>
    </location>
</feature>
<proteinExistence type="predicted"/>
<dbReference type="InterPro" id="IPR045919">
    <property type="entry name" value="DUF6338"/>
</dbReference>
<dbReference type="Pfam" id="PF19865">
    <property type="entry name" value="DUF6338"/>
    <property type="match status" value="1"/>
</dbReference>
<sequence length="202" mass="21923">MATVIVFGLLVAPGLTYQILSDRRRPRTERSAFHEASSTVLASAVFTTVAAIILALPWHLVLRGVPREAAWQDILPVYAMVTATAGLACGLVFIFDWLRAAGAPATIVERPAWNQVFRVECPAGHLPVARVTMQDGSWWIGRVRGYGSGTGDDRELILHGHMRTSERASPGVVPAKWERVVLKSSQIRSVQVGYVPTGTAAP</sequence>